<dbReference type="EMBL" id="HBIQ01089277">
    <property type="protein sequence ID" value="CAE0589654.1"/>
    <property type="molecule type" value="Transcribed_RNA"/>
</dbReference>
<keyword evidence="3 5" id="KW-0786">Thiamine pyrophosphate</keyword>
<evidence type="ECO:0000313" key="7">
    <source>
        <dbReference type="EMBL" id="CAE0589654.1"/>
    </source>
</evidence>
<comment type="function">
    <text evidence="5">The pyruvate dehydrogenase complex catalyzes the overall conversion of pyruvate to acetyl-CoA and CO(2).</text>
</comment>
<dbReference type="Pfam" id="PF00676">
    <property type="entry name" value="E1_dh"/>
    <property type="match status" value="1"/>
</dbReference>
<evidence type="ECO:0000256" key="5">
    <source>
        <dbReference type="RuleBase" id="RU361139"/>
    </source>
</evidence>
<dbReference type="AlphaFoldDB" id="A0A7S3X1H4"/>
<dbReference type="GO" id="GO:0004739">
    <property type="term" value="F:pyruvate dehydrogenase (acetyl-transferring) activity"/>
    <property type="evidence" value="ECO:0007669"/>
    <property type="project" value="UniProtKB-UniRule"/>
</dbReference>
<evidence type="ECO:0000256" key="1">
    <source>
        <dbReference type="ARBA" id="ARBA00001964"/>
    </source>
</evidence>
<dbReference type="FunFam" id="3.40.50.970:FF:000013">
    <property type="entry name" value="Pyruvate dehydrogenase E1 component subunit alpha"/>
    <property type="match status" value="1"/>
</dbReference>
<sequence length="343" mass="37593">MTVHLMEETTLPTSATTNKAELIGYYEKMYTMRRMEIAADVLYKSKFVAGFCHLYDGQEAIGMGVEAAMTFNDSIVTSYRDHTYQYTRGDKVENVLGELLGKYIGPAKGKGGSMHMYRAQANFFGGNGIVGAQTSLGAGLAFAHKYRGDGGVSVTLYGDGAANQGQLFEAVNMAALWKLPVIFVCENNQYGMGTSTSRGSADTKYYARGQYIPGLKVDGMNVLSVREAMRVAKAHALEHGPIMMEMDTYRYHGHSMSDPGITYRTRDEVSGIRSTRDPLALVKTWLTSLELATEAEIKAIEGKVRKQIDSAVTKAKAASPPPPDELTRDIYTGSYEAPRMCNL</sequence>
<feature type="domain" description="Dehydrogenase E1 component" evidence="6">
    <location>
        <begin position="27"/>
        <end position="323"/>
    </location>
</feature>
<gene>
    <name evidence="7" type="ORF">SACU0126_LOCUS28489</name>
</gene>
<evidence type="ECO:0000256" key="2">
    <source>
        <dbReference type="ARBA" id="ARBA00023002"/>
    </source>
</evidence>
<keyword evidence="2 5" id="KW-0560">Oxidoreductase</keyword>
<dbReference type="NCBIfam" id="TIGR03182">
    <property type="entry name" value="PDH_E1_alph_y"/>
    <property type="match status" value="1"/>
</dbReference>
<dbReference type="InterPro" id="IPR017597">
    <property type="entry name" value="Pyrv_DH_E1_asu_subgrp-y"/>
</dbReference>
<dbReference type="Gene3D" id="3.40.50.970">
    <property type="match status" value="1"/>
</dbReference>
<comment type="cofactor">
    <cofactor evidence="1 5">
        <name>thiamine diphosphate</name>
        <dbReference type="ChEBI" id="CHEBI:58937"/>
    </cofactor>
</comment>
<dbReference type="GO" id="GO:0006086">
    <property type="term" value="P:pyruvate decarboxylation to acetyl-CoA"/>
    <property type="evidence" value="ECO:0007669"/>
    <property type="project" value="InterPro"/>
</dbReference>
<evidence type="ECO:0000256" key="4">
    <source>
        <dbReference type="ARBA" id="ARBA00023317"/>
    </source>
</evidence>
<dbReference type="SUPFAM" id="SSF52518">
    <property type="entry name" value="Thiamin diphosphate-binding fold (THDP-binding)"/>
    <property type="match status" value="1"/>
</dbReference>
<dbReference type="CDD" id="cd02000">
    <property type="entry name" value="TPP_E1_PDC_ADC_BCADC"/>
    <property type="match status" value="1"/>
</dbReference>
<comment type="catalytic activity">
    <reaction evidence="5">
        <text>N(6)-[(R)-lipoyl]-L-lysyl-[protein] + pyruvate + H(+) = N(6)-[(R)-S(8)-acetyldihydrolipoyl]-L-lysyl-[protein] + CO2</text>
        <dbReference type="Rhea" id="RHEA:19189"/>
        <dbReference type="Rhea" id="RHEA-COMP:10474"/>
        <dbReference type="Rhea" id="RHEA-COMP:10478"/>
        <dbReference type="ChEBI" id="CHEBI:15361"/>
        <dbReference type="ChEBI" id="CHEBI:15378"/>
        <dbReference type="ChEBI" id="CHEBI:16526"/>
        <dbReference type="ChEBI" id="CHEBI:83099"/>
        <dbReference type="ChEBI" id="CHEBI:83111"/>
        <dbReference type="EC" id="1.2.4.1"/>
    </reaction>
</comment>
<proteinExistence type="predicted"/>
<keyword evidence="4 5" id="KW-0670">Pyruvate</keyword>
<reference evidence="7" key="1">
    <citation type="submission" date="2021-01" db="EMBL/GenBank/DDBJ databases">
        <authorList>
            <person name="Corre E."/>
            <person name="Pelletier E."/>
            <person name="Niang G."/>
            <person name="Scheremetjew M."/>
            <person name="Finn R."/>
            <person name="Kale V."/>
            <person name="Holt S."/>
            <person name="Cochrane G."/>
            <person name="Meng A."/>
            <person name="Brown T."/>
            <person name="Cohen L."/>
        </authorList>
    </citation>
    <scope>NUCLEOTIDE SEQUENCE</scope>
    <source>
        <strain evidence="7">SPMC142</strain>
    </source>
</reference>
<dbReference type="InterPro" id="IPR001017">
    <property type="entry name" value="DH_E1"/>
</dbReference>
<dbReference type="EC" id="1.2.4.1" evidence="5"/>
<protein>
    <recommendedName>
        <fullName evidence="5">Pyruvate dehydrogenase E1 component subunit alpha</fullName>
        <ecNumber evidence="5">1.2.4.1</ecNumber>
    </recommendedName>
</protein>
<evidence type="ECO:0000259" key="6">
    <source>
        <dbReference type="Pfam" id="PF00676"/>
    </source>
</evidence>
<accession>A0A7S3X1H4</accession>
<organism evidence="7">
    <name type="scientific">Strombidinopsis acuminata</name>
    <dbReference type="NCBI Taxonomy" id="141414"/>
    <lineage>
        <taxon>Eukaryota</taxon>
        <taxon>Sar</taxon>
        <taxon>Alveolata</taxon>
        <taxon>Ciliophora</taxon>
        <taxon>Intramacronucleata</taxon>
        <taxon>Spirotrichea</taxon>
        <taxon>Choreotrichia</taxon>
        <taxon>Choreotrichida</taxon>
        <taxon>Strombidinopsidae</taxon>
        <taxon>Strombidinopsis</taxon>
    </lineage>
</organism>
<dbReference type="PANTHER" id="PTHR11516">
    <property type="entry name" value="PYRUVATE DEHYDROGENASE E1 COMPONENT, ALPHA SUBUNIT BACTERIAL AND ORGANELLAR"/>
    <property type="match status" value="1"/>
</dbReference>
<dbReference type="InterPro" id="IPR050642">
    <property type="entry name" value="PDH_E1_Alpha_Subunit"/>
</dbReference>
<dbReference type="PANTHER" id="PTHR11516:SF60">
    <property type="entry name" value="PYRUVATE DEHYDROGENASE E1 COMPONENT SUBUNIT ALPHA"/>
    <property type="match status" value="1"/>
</dbReference>
<dbReference type="InterPro" id="IPR029061">
    <property type="entry name" value="THDP-binding"/>
</dbReference>
<name>A0A7S3X1H4_9SPIT</name>
<evidence type="ECO:0000256" key="3">
    <source>
        <dbReference type="ARBA" id="ARBA00023052"/>
    </source>
</evidence>